<comment type="similarity">
    <text evidence="3 7">Belongs to the flagella basal body rod proteins family.</text>
</comment>
<organism evidence="12 13">
    <name type="scientific">Geoanaerobacter pelophilus</name>
    <dbReference type="NCBI Taxonomy" id="60036"/>
    <lineage>
        <taxon>Bacteria</taxon>
        <taxon>Pseudomonadati</taxon>
        <taxon>Thermodesulfobacteriota</taxon>
        <taxon>Desulfuromonadia</taxon>
        <taxon>Geobacterales</taxon>
        <taxon>Geobacteraceae</taxon>
        <taxon>Geoanaerobacter</taxon>
    </lineage>
</organism>
<dbReference type="Pfam" id="PF22638">
    <property type="entry name" value="FlgK_D1"/>
    <property type="match status" value="1"/>
</dbReference>
<feature type="domain" description="Flagellar basal-body/hook protein C-terminal" evidence="10">
    <location>
        <begin position="442"/>
        <end position="479"/>
    </location>
</feature>
<evidence type="ECO:0000256" key="3">
    <source>
        <dbReference type="ARBA" id="ARBA00009677"/>
    </source>
</evidence>
<protein>
    <recommendedName>
        <fullName evidence="4 7">Flagellar hook-associated protein 1</fullName>
        <shortName evidence="7">HAP1</shortName>
    </recommendedName>
</protein>
<evidence type="ECO:0000313" key="12">
    <source>
        <dbReference type="EMBL" id="GAW68623.1"/>
    </source>
</evidence>
<evidence type="ECO:0000256" key="2">
    <source>
        <dbReference type="ARBA" id="ARBA00004613"/>
    </source>
</evidence>
<name>A0ABQ0MNM8_9BACT</name>
<keyword evidence="12" id="KW-0282">Flagellum</keyword>
<proteinExistence type="inferred from homology"/>
<dbReference type="PANTHER" id="PTHR30033">
    <property type="entry name" value="FLAGELLAR HOOK-ASSOCIATED PROTEIN 1"/>
    <property type="match status" value="1"/>
</dbReference>
<evidence type="ECO:0000256" key="7">
    <source>
        <dbReference type="RuleBase" id="RU362065"/>
    </source>
</evidence>
<dbReference type="InterPro" id="IPR053927">
    <property type="entry name" value="FlgK_helical"/>
</dbReference>
<keyword evidence="13" id="KW-1185">Reference proteome</keyword>
<dbReference type="PRINTS" id="PR01005">
    <property type="entry name" value="FLGHOOKAP1"/>
</dbReference>
<accession>A0ABQ0MNM8</accession>
<dbReference type="InterPro" id="IPR002371">
    <property type="entry name" value="FlgK"/>
</dbReference>
<comment type="subcellular location">
    <subcellularLocation>
        <location evidence="1 7">Bacterial flagellum</location>
    </subcellularLocation>
    <subcellularLocation>
        <location evidence="2 7">Secreted</location>
    </subcellularLocation>
</comment>
<dbReference type="InterPro" id="IPR001444">
    <property type="entry name" value="Flag_bb_rod_N"/>
</dbReference>
<dbReference type="Proteomes" id="UP000194153">
    <property type="component" value="Unassembled WGS sequence"/>
</dbReference>
<dbReference type="Pfam" id="PF00460">
    <property type="entry name" value="Flg_bb_rod"/>
    <property type="match status" value="1"/>
</dbReference>
<evidence type="ECO:0000256" key="6">
    <source>
        <dbReference type="ARBA" id="ARBA00023143"/>
    </source>
</evidence>
<dbReference type="RefSeq" id="WP_085814771.1">
    <property type="nucleotide sequence ID" value="NZ_BDQG01000001.1"/>
</dbReference>
<gene>
    <name evidence="7" type="primary">flgK</name>
    <name evidence="12" type="ORF">GPEL0_01f5044</name>
</gene>
<keyword evidence="6 7" id="KW-0975">Bacterial flagellum</keyword>
<keyword evidence="5 7" id="KW-0964">Secreted</keyword>
<reference evidence="13" key="2">
    <citation type="submission" date="2017-05" db="EMBL/GenBank/DDBJ databases">
        <title>Draft genome sequence of Geobacter pelophilus, a iron(III)-reducing bacteria.</title>
        <authorList>
            <person name="Aoyagi T."/>
            <person name="Koike H."/>
            <person name="Morita T."/>
            <person name="Sato Y."/>
            <person name="Habe H."/>
            <person name="Hori T."/>
        </authorList>
    </citation>
    <scope>NUCLEOTIDE SEQUENCE [LARGE SCALE GENOMIC DNA]</scope>
    <source>
        <strain evidence="13">Drf2</strain>
    </source>
</reference>
<feature type="domain" description="Flagellar hook-associated protein FlgK helical" evidence="11">
    <location>
        <begin position="95"/>
        <end position="332"/>
    </location>
</feature>
<dbReference type="PANTHER" id="PTHR30033:SF1">
    <property type="entry name" value="FLAGELLAR HOOK-ASSOCIATED PROTEIN 1"/>
    <property type="match status" value="1"/>
</dbReference>
<feature type="domain" description="Flagellar basal body rod protein N-terminal" evidence="9">
    <location>
        <begin position="7"/>
        <end position="36"/>
    </location>
</feature>
<dbReference type="Pfam" id="PF06429">
    <property type="entry name" value="Flg_bbr_C"/>
    <property type="match status" value="1"/>
</dbReference>
<dbReference type="InterPro" id="IPR010930">
    <property type="entry name" value="Flg_bb/hook_C_dom"/>
</dbReference>
<evidence type="ECO:0000259" key="10">
    <source>
        <dbReference type="Pfam" id="PF06429"/>
    </source>
</evidence>
<evidence type="ECO:0000259" key="9">
    <source>
        <dbReference type="Pfam" id="PF00460"/>
    </source>
</evidence>
<keyword evidence="12" id="KW-0969">Cilium</keyword>
<feature type="coiled-coil region" evidence="8">
    <location>
        <begin position="158"/>
        <end position="185"/>
    </location>
</feature>
<dbReference type="EMBL" id="BDQG01000001">
    <property type="protein sequence ID" value="GAW68623.1"/>
    <property type="molecule type" value="Genomic_DNA"/>
</dbReference>
<evidence type="ECO:0000256" key="1">
    <source>
        <dbReference type="ARBA" id="ARBA00004365"/>
    </source>
</evidence>
<evidence type="ECO:0000256" key="4">
    <source>
        <dbReference type="ARBA" id="ARBA00016244"/>
    </source>
</evidence>
<evidence type="ECO:0000313" key="13">
    <source>
        <dbReference type="Proteomes" id="UP000194153"/>
    </source>
</evidence>
<evidence type="ECO:0000256" key="8">
    <source>
        <dbReference type="SAM" id="Coils"/>
    </source>
</evidence>
<reference evidence="12 13" key="1">
    <citation type="submission" date="2017-04" db="EMBL/GenBank/DDBJ databases">
        <authorList>
            <consortium name="Geobacter pelophilus Genome Sequencing"/>
            <person name="Aoyagi T."/>
            <person name="Koike H."/>
            <person name="Hori T."/>
        </authorList>
    </citation>
    <scope>NUCLEOTIDE SEQUENCE [LARGE SCALE GENOMIC DNA]</scope>
    <source>
        <strain evidence="12 13">Drf2</strain>
    </source>
</reference>
<sequence length="482" mass="50747">MSLNSLLSTGLSSLNAQMLAIEVTGENITNVNTPGYSRQTAMLVNAPTTLFRSFPMGNGVKVSAVQRSYDSFLQGQMMVANSSSGQAKTVNSALQMVQPLYNELTTEGLGQTMQQFFSTWQDLAANPQGVPERQSILSVGQQLVEDFHRINTSLVSVKDNMNQSLEQVTSDINDALKQIAQLNVSIKQIETGQGVANELRDQRELVVRQLSEMVGVTFKDETDGSVSVNLITGQSLVSGKDAASLSLTTNVATGYYDVMLTPPGGGPAANATAFIGGPGNTKGEIGGMLQIRDTTINKYLADLDELAYSLANQMNAQHSAGYGLTGTQMDFFAPAAGTAPPVPAATAAGYSALIQVNLTSANQVAAADTNPALGGTGNNLNALSIAALYNKSLNMSTGNATPEAFYNSMVGKVGVDVQGAERGDNQTGAIVSQLNNQRESVAGVSLDEELVNLTKYQKAYEGAARVINVGTEMMDTVLGLIK</sequence>
<dbReference type="NCBIfam" id="TIGR02492">
    <property type="entry name" value="flgK_ends"/>
    <property type="match status" value="1"/>
</dbReference>
<keyword evidence="8" id="KW-0175">Coiled coil</keyword>
<keyword evidence="12" id="KW-0966">Cell projection</keyword>
<dbReference type="SUPFAM" id="SSF64518">
    <property type="entry name" value="Phase 1 flagellin"/>
    <property type="match status" value="1"/>
</dbReference>
<evidence type="ECO:0000256" key="5">
    <source>
        <dbReference type="ARBA" id="ARBA00022525"/>
    </source>
</evidence>
<evidence type="ECO:0000259" key="11">
    <source>
        <dbReference type="Pfam" id="PF22638"/>
    </source>
</evidence>
<comment type="caution">
    <text evidence="12">The sequence shown here is derived from an EMBL/GenBank/DDBJ whole genome shotgun (WGS) entry which is preliminary data.</text>
</comment>